<dbReference type="Pfam" id="PF00085">
    <property type="entry name" value="Thioredoxin"/>
    <property type="match status" value="1"/>
</dbReference>
<dbReference type="AlphaFoldDB" id="A0A9W9YTN4"/>
<dbReference type="PANTHER" id="PTHR21148">
    <property type="entry name" value="THIOREDOXIN DOMAIN-CONTAINING PROTEIN 9"/>
    <property type="match status" value="1"/>
</dbReference>
<dbReference type="InterPro" id="IPR036249">
    <property type="entry name" value="Thioredoxin-like_sf"/>
</dbReference>
<sequence>MAGNIEHHIQNTVLQAAKMVEEQVDSELDKLDRMTTDEMEDLRDKRMEQLKKQEQQKREWLHKGHGQYTEIPGEKEFFKETKDSPRIVCHFFRNSTFRCKIVDKHLALLAPKHIEAKFVKVDAERCHFLVQRLNVRVLPTILLIKMVNSWIGS</sequence>
<protein>
    <recommendedName>
        <fullName evidence="1">Thioredoxin domain-containing protein 9</fullName>
    </recommendedName>
</protein>
<evidence type="ECO:0000313" key="3">
    <source>
        <dbReference type="EMBL" id="KAJ7363244.1"/>
    </source>
</evidence>
<gene>
    <name evidence="3" type="primary">TXNDC9</name>
    <name evidence="3" type="ORF">OS493_011526</name>
</gene>
<accession>A0A9W9YTN4</accession>
<proteinExistence type="predicted"/>
<dbReference type="OrthoDB" id="10257948at2759"/>
<organism evidence="3 4">
    <name type="scientific">Desmophyllum pertusum</name>
    <dbReference type="NCBI Taxonomy" id="174260"/>
    <lineage>
        <taxon>Eukaryota</taxon>
        <taxon>Metazoa</taxon>
        <taxon>Cnidaria</taxon>
        <taxon>Anthozoa</taxon>
        <taxon>Hexacorallia</taxon>
        <taxon>Scleractinia</taxon>
        <taxon>Caryophylliina</taxon>
        <taxon>Caryophylliidae</taxon>
        <taxon>Desmophyllum</taxon>
    </lineage>
</organism>
<dbReference type="Proteomes" id="UP001163046">
    <property type="component" value="Unassembled WGS sequence"/>
</dbReference>
<dbReference type="InterPro" id="IPR013766">
    <property type="entry name" value="Thioredoxin_domain"/>
</dbReference>
<dbReference type="SUPFAM" id="SSF52833">
    <property type="entry name" value="Thioredoxin-like"/>
    <property type="match status" value="1"/>
</dbReference>
<dbReference type="Gene3D" id="3.40.30.10">
    <property type="entry name" value="Glutaredoxin"/>
    <property type="match status" value="1"/>
</dbReference>
<feature type="domain" description="Thioredoxin" evidence="2">
    <location>
        <begin position="74"/>
        <end position="145"/>
    </location>
</feature>
<name>A0A9W9YTN4_9CNID</name>
<comment type="caution">
    <text evidence="3">The sequence shown here is derived from an EMBL/GenBank/DDBJ whole genome shotgun (WGS) entry which is preliminary data.</text>
</comment>
<keyword evidence="4" id="KW-1185">Reference proteome</keyword>
<dbReference type="EMBL" id="MU827306">
    <property type="protein sequence ID" value="KAJ7363244.1"/>
    <property type="molecule type" value="Genomic_DNA"/>
</dbReference>
<evidence type="ECO:0000256" key="1">
    <source>
        <dbReference type="ARBA" id="ARBA00026148"/>
    </source>
</evidence>
<reference evidence="3" key="1">
    <citation type="submission" date="2023-01" db="EMBL/GenBank/DDBJ databases">
        <title>Genome assembly of the deep-sea coral Lophelia pertusa.</title>
        <authorList>
            <person name="Herrera S."/>
            <person name="Cordes E."/>
        </authorList>
    </citation>
    <scope>NUCLEOTIDE SEQUENCE</scope>
    <source>
        <strain evidence="3">USNM1676648</strain>
        <tissue evidence="3">Polyp</tissue>
    </source>
</reference>
<evidence type="ECO:0000259" key="2">
    <source>
        <dbReference type="Pfam" id="PF00085"/>
    </source>
</evidence>
<evidence type="ECO:0000313" key="4">
    <source>
        <dbReference type="Proteomes" id="UP001163046"/>
    </source>
</evidence>